<evidence type="ECO:0000313" key="1">
    <source>
        <dbReference type="EMBL" id="AFS78509.1"/>
    </source>
</evidence>
<organism evidence="1 2">
    <name type="scientific">Gottschalkia acidurici (strain ATCC 7906 / DSM 604 / BCRC 14475 / CIP 104303 / KCTC 5404 / NCIMB 10678 / 9a)</name>
    <name type="common">Clostridium acidurici</name>
    <dbReference type="NCBI Taxonomy" id="1128398"/>
    <lineage>
        <taxon>Bacteria</taxon>
        <taxon>Bacillati</taxon>
        <taxon>Bacillota</taxon>
        <taxon>Tissierellia</taxon>
        <taxon>Tissierellales</taxon>
        <taxon>Gottschalkiaceae</taxon>
        <taxon>Gottschalkia</taxon>
    </lineage>
</organism>
<gene>
    <name evidence="1" type="ordered locus">Curi_c15000</name>
</gene>
<reference evidence="1 2" key="1">
    <citation type="journal article" date="2012" name="PLoS ONE">
        <title>The purine-utilizing bacterium Clostridium acidurici 9a: a genome-guided metabolic reconsideration.</title>
        <authorList>
            <person name="Hartwich K."/>
            <person name="Poehlein A."/>
            <person name="Daniel R."/>
        </authorList>
    </citation>
    <scope>NUCLEOTIDE SEQUENCE [LARGE SCALE GENOMIC DNA]</scope>
    <source>
        <strain evidence="2">ATCC 7906 / DSM 604 / BCRC 14475 / CIP 104303 / KCTC 5404 / NCIMB 10678 / 9a</strain>
    </source>
</reference>
<accession>K0AZ20</accession>
<sequence length="74" mass="8700">MLRCSIDFLPAKESPQNFHLALEEYIKETDDEAVDFYIHCPDNLVMDNKIFEHIQGLISEVIKQSRNRGVDKKY</sequence>
<dbReference type="Proteomes" id="UP000006094">
    <property type="component" value="Chromosome"/>
</dbReference>
<name>K0AZ20_GOTA9</name>
<protein>
    <submittedName>
        <fullName evidence="1">Uncharacterized protein</fullName>
    </submittedName>
</protein>
<dbReference type="EMBL" id="CP003326">
    <property type="protein sequence ID" value="AFS78509.1"/>
    <property type="molecule type" value="Genomic_DNA"/>
</dbReference>
<proteinExistence type="predicted"/>
<dbReference type="AlphaFoldDB" id="K0AZ20"/>
<dbReference type="HOGENOM" id="CLU_2681070_0_0_9"/>
<dbReference type="KEGG" id="cad:Curi_c15000"/>
<dbReference type="RefSeq" id="WP_014967645.1">
    <property type="nucleotide sequence ID" value="NC_018664.1"/>
</dbReference>
<keyword evidence="2" id="KW-1185">Reference proteome</keyword>
<evidence type="ECO:0000313" key="2">
    <source>
        <dbReference type="Proteomes" id="UP000006094"/>
    </source>
</evidence>